<keyword evidence="2" id="KW-0645">Protease</keyword>
<evidence type="ECO:0000256" key="4">
    <source>
        <dbReference type="ARBA" id="ARBA00022801"/>
    </source>
</evidence>
<proteinExistence type="inferred from homology"/>
<dbReference type="GO" id="GO:0006508">
    <property type="term" value="P:proteolysis"/>
    <property type="evidence" value="ECO:0007669"/>
    <property type="project" value="UniProtKB-KW"/>
</dbReference>
<dbReference type="InterPro" id="IPR015917">
    <property type="entry name" value="Pept_C14A"/>
</dbReference>
<evidence type="ECO:0000259" key="5">
    <source>
        <dbReference type="PROSITE" id="PS50208"/>
    </source>
</evidence>
<evidence type="ECO:0000256" key="3">
    <source>
        <dbReference type="ARBA" id="ARBA00022703"/>
    </source>
</evidence>
<keyword evidence="4" id="KW-0378">Hydrolase</keyword>
<keyword evidence="3" id="KW-0053">Apoptosis</keyword>
<dbReference type="PANTHER" id="PTHR47901:SF8">
    <property type="entry name" value="CASPASE-3"/>
    <property type="match status" value="1"/>
</dbReference>
<dbReference type="SMART" id="SM00115">
    <property type="entry name" value="CASc"/>
    <property type="match status" value="1"/>
</dbReference>
<dbReference type="PROSITE" id="PS50208">
    <property type="entry name" value="CASPASE_P20"/>
    <property type="match status" value="1"/>
</dbReference>
<dbReference type="Gene3D" id="3.40.50.1460">
    <property type="match status" value="1"/>
</dbReference>
<dbReference type="PROSITE" id="PS01122">
    <property type="entry name" value="CASPASE_CYS"/>
    <property type="match status" value="1"/>
</dbReference>
<dbReference type="PRINTS" id="PR00376">
    <property type="entry name" value="IL1BCENZYME"/>
</dbReference>
<protein>
    <recommendedName>
        <fullName evidence="5">Caspase family p20 domain-containing protein</fullName>
    </recommendedName>
</protein>
<dbReference type="AlphaFoldDB" id="A0AAE0SJQ5"/>
<keyword evidence="7" id="KW-1185">Reference proteome</keyword>
<dbReference type="SUPFAM" id="SSF52129">
    <property type="entry name" value="Caspase-like"/>
    <property type="match status" value="1"/>
</dbReference>
<dbReference type="InterPro" id="IPR033139">
    <property type="entry name" value="Caspase_cys_AS"/>
</dbReference>
<comment type="similarity">
    <text evidence="1">Belongs to the peptidase C14A family.</text>
</comment>
<feature type="domain" description="Caspase family p20" evidence="5">
    <location>
        <begin position="511"/>
        <end position="645"/>
    </location>
</feature>
<dbReference type="GO" id="GO:0006915">
    <property type="term" value="P:apoptotic process"/>
    <property type="evidence" value="ECO:0007669"/>
    <property type="project" value="UniProtKB-KW"/>
</dbReference>
<dbReference type="Gene3D" id="1.25.40.10">
    <property type="entry name" value="Tetratricopeptide repeat domain"/>
    <property type="match status" value="1"/>
</dbReference>
<dbReference type="Proteomes" id="UP001195483">
    <property type="component" value="Unassembled WGS sequence"/>
</dbReference>
<evidence type="ECO:0000313" key="7">
    <source>
        <dbReference type="Proteomes" id="UP001195483"/>
    </source>
</evidence>
<dbReference type="InterPro" id="IPR029030">
    <property type="entry name" value="Caspase-like_dom_sf"/>
</dbReference>
<dbReference type="GO" id="GO:0004197">
    <property type="term" value="F:cysteine-type endopeptidase activity"/>
    <property type="evidence" value="ECO:0007669"/>
    <property type="project" value="InterPro"/>
</dbReference>
<dbReference type="EMBL" id="JAEAOA010001877">
    <property type="protein sequence ID" value="KAK3593302.1"/>
    <property type="molecule type" value="Genomic_DNA"/>
</dbReference>
<comment type="caution">
    <text evidence="6">The sequence shown here is derived from an EMBL/GenBank/DDBJ whole genome shotgun (WGS) entry which is preliminary data.</text>
</comment>
<reference evidence="6" key="2">
    <citation type="journal article" date="2021" name="Genome Biol. Evol.">
        <title>Developing a high-quality reference genome for a parasitic bivalve with doubly uniparental inheritance (Bivalvia: Unionida).</title>
        <authorList>
            <person name="Smith C.H."/>
        </authorList>
    </citation>
    <scope>NUCLEOTIDE SEQUENCE</scope>
    <source>
        <strain evidence="6">CHS0354</strain>
        <tissue evidence="6">Mantle</tissue>
    </source>
</reference>
<evidence type="ECO:0000256" key="1">
    <source>
        <dbReference type="ARBA" id="ARBA00010134"/>
    </source>
</evidence>
<dbReference type="InterPro" id="IPR011990">
    <property type="entry name" value="TPR-like_helical_dom_sf"/>
</dbReference>
<organism evidence="6 7">
    <name type="scientific">Potamilus streckersoni</name>
    <dbReference type="NCBI Taxonomy" id="2493646"/>
    <lineage>
        <taxon>Eukaryota</taxon>
        <taxon>Metazoa</taxon>
        <taxon>Spiralia</taxon>
        <taxon>Lophotrochozoa</taxon>
        <taxon>Mollusca</taxon>
        <taxon>Bivalvia</taxon>
        <taxon>Autobranchia</taxon>
        <taxon>Heteroconchia</taxon>
        <taxon>Palaeoheterodonta</taxon>
        <taxon>Unionida</taxon>
        <taxon>Unionoidea</taxon>
        <taxon>Unionidae</taxon>
        <taxon>Ambleminae</taxon>
        <taxon>Lampsilini</taxon>
        <taxon>Potamilus</taxon>
    </lineage>
</organism>
<dbReference type="Pfam" id="PF00656">
    <property type="entry name" value="Peptidase_C14"/>
    <property type="match status" value="1"/>
</dbReference>
<gene>
    <name evidence="6" type="ORF">CHS0354_031361</name>
</gene>
<dbReference type="PANTHER" id="PTHR47901">
    <property type="entry name" value="CASPASE RECRUITMENT DOMAIN-CONTAINING PROTEIN 18"/>
    <property type="match status" value="1"/>
</dbReference>
<dbReference type="InterPro" id="IPR001309">
    <property type="entry name" value="Pept_C14_p20"/>
</dbReference>
<name>A0AAE0SJQ5_9BIVA</name>
<sequence length="676" mass="75193">MEKGQLNLDEASYEEYLLKSDGNLSEENSMNETKANTCDLKITKRPFILTTRRNYDISSDVNGNGQIKVFEPHELNEGNVPEESGNNYNSVFGDCYNKDNVTAEHKHDAGLVSGENNNATAVDEHEQDAGVVSINNDNATAVEEHEQDAGVVSINNDNATAVEEHEQDAGLVSEDNDNATAIEEHEQDAGLVSEDNDNATAVEEHEQDAGLVSEDNDNATAVEEHEQDAGLVSEDNDNATAVEEHKHDAGLVLGENNNATAVEEHEQDAGVVSEDNDNATAVEEHEQDAGVVSINNDNATAVEEHEQDAGVVSINNDNATAVEEHEQDDSVVSGDDGNDKFAEDNEHHDCLLYGDDDNDTVAEEHDSVNTHFVTDEEDIAFSIKNLFSCIEGKEKKKHKNPYKKLTNDKEKQPLIEPFRQTQSRLLKMTHEHVIIPNHPPIKTLNRYEVHNSDISGASFDTLVQSEQTNPGNIHTGNVDVENSCRKGHLVNNWDVAHNCIDPDQYDFTHPHRGYAVLIVNQHFSRLDARHGANVDVQNTMMVLRKLGFFIKNKQFFDLDKQSALAVLRDAKDSDHSRMDSFAFIISSHGNELESPSSGKIEHVIYFSDDQYIFTNDILKMFSDENCPSLKEKPKLFFIQACRGTKTDSGIKLTVDGRKLIQERSNVHHTGHSLHRK</sequence>
<reference evidence="6" key="1">
    <citation type="journal article" date="2021" name="Genome Biol. Evol.">
        <title>A High-Quality Reference Genome for a Parasitic Bivalve with Doubly Uniparental Inheritance (Bivalvia: Unionida).</title>
        <authorList>
            <person name="Smith C.H."/>
        </authorList>
    </citation>
    <scope>NUCLEOTIDE SEQUENCE</scope>
    <source>
        <strain evidence="6">CHS0354</strain>
    </source>
</reference>
<dbReference type="InterPro" id="IPR002398">
    <property type="entry name" value="Pept_C14"/>
</dbReference>
<evidence type="ECO:0000256" key="2">
    <source>
        <dbReference type="ARBA" id="ARBA00022670"/>
    </source>
</evidence>
<reference evidence="6" key="3">
    <citation type="submission" date="2023-05" db="EMBL/GenBank/DDBJ databases">
        <authorList>
            <person name="Smith C.H."/>
        </authorList>
    </citation>
    <scope>NUCLEOTIDE SEQUENCE</scope>
    <source>
        <strain evidence="6">CHS0354</strain>
        <tissue evidence="6">Mantle</tissue>
    </source>
</reference>
<evidence type="ECO:0000313" key="6">
    <source>
        <dbReference type="EMBL" id="KAK3593302.1"/>
    </source>
</evidence>
<dbReference type="InterPro" id="IPR011600">
    <property type="entry name" value="Pept_C14_caspase"/>
</dbReference>
<accession>A0AAE0SJQ5</accession>